<dbReference type="InterPro" id="IPR041492">
    <property type="entry name" value="HAD_2"/>
</dbReference>
<evidence type="ECO:0000256" key="5">
    <source>
        <dbReference type="ARBA" id="ARBA00013078"/>
    </source>
</evidence>
<keyword evidence="11" id="KW-1185">Reference proteome</keyword>
<dbReference type="PANTHER" id="PTHR43434">
    <property type="entry name" value="PHOSPHOGLYCOLATE PHOSPHATASE"/>
    <property type="match status" value="1"/>
</dbReference>
<comment type="catalytic activity">
    <reaction evidence="1">
        <text>2-phosphoglycolate + H2O = glycolate + phosphate</text>
        <dbReference type="Rhea" id="RHEA:14369"/>
        <dbReference type="ChEBI" id="CHEBI:15377"/>
        <dbReference type="ChEBI" id="CHEBI:29805"/>
        <dbReference type="ChEBI" id="CHEBI:43474"/>
        <dbReference type="ChEBI" id="CHEBI:58033"/>
        <dbReference type="EC" id="3.1.3.18"/>
    </reaction>
</comment>
<dbReference type="EMBL" id="JABXWT010000001">
    <property type="protein sequence ID" value="NVO54218.1"/>
    <property type="molecule type" value="Genomic_DNA"/>
</dbReference>
<accession>A0ABX2PJD4</accession>
<evidence type="ECO:0000256" key="8">
    <source>
        <dbReference type="ARBA" id="ARBA00022842"/>
    </source>
</evidence>
<dbReference type="SUPFAM" id="SSF56784">
    <property type="entry name" value="HAD-like"/>
    <property type="match status" value="1"/>
</dbReference>
<comment type="caution">
    <text evidence="10">The sequence shown here is derived from an EMBL/GenBank/DDBJ whole genome shotgun (WGS) entry which is preliminary data.</text>
</comment>
<dbReference type="InterPro" id="IPR006439">
    <property type="entry name" value="HAD-SF_hydro_IA"/>
</dbReference>
<evidence type="ECO:0000313" key="10">
    <source>
        <dbReference type="EMBL" id="NVO54218.1"/>
    </source>
</evidence>
<dbReference type="Pfam" id="PF13419">
    <property type="entry name" value="HAD_2"/>
    <property type="match status" value="1"/>
</dbReference>
<evidence type="ECO:0000256" key="9">
    <source>
        <dbReference type="ARBA" id="ARBA00023277"/>
    </source>
</evidence>
<comment type="cofactor">
    <cofactor evidence="2">
        <name>Mg(2+)</name>
        <dbReference type="ChEBI" id="CHEBI:18420"/>
    </cofactor>
</comment>
<name>A0ABX2PJD4_9RHOB</name>
<dbReference type="PRINTS" id="PR00413">
    <property type="entry name" value="HADHALOGNASE"/>
</dbReference>
<dbReference type="Gene3D" id="1.10.150.240">
    <property type="entry name" value="Putative phosphatase, domain 2"/>
    <property type="match status" value="1"/>
</dbReference>
<dbReference type="NCBIfam" id="TIGR01549">
    <property type="entry name" value="HAD-SF-IA-v1"/>
    <property type="match status" value="1"/>
</dbReference>
<dbReference type="RefSeq" id="WP_176861173.1">
    <property type="nucleotide sequence ID" value="NZ_JABXWT010000001.1"/>
</dbReference>
<evidence type="ECO:0000256" key="2">
    <source>
        <dbReference type="ARBA" id="ARBA00001946"/>
    </source>
</evidence>
<dbReference type="SFLD" id="SFLDG01129">
    <property type="entry name" value="C1.5:_HAD__Beta-PGM__Phosphata"/>
    <property type="match status" value="1"/>
</dbReference>
<keyword evidence="6" id="KW-0479">Metal-binding</keyword>
<organism evidence="10 11">
    <name type="scientific">Ruegeria haliotis</name>
    <dbReference type="NCBI Taxonomy" id="2747601"/>
    <lineage>
        <taxon>Bacteria</taxon>
        <taxon>Pseudomonadati</taxon>
        <taxon>Pseudomonadota</taxon>
        <taxon>Alphaproteobacteria</taxon>
        <taxon>Rhodobacterales</taxon>
        <taxon>Roseobacteraceae</taxon>
        <taxon>Ruegeria</taxon>
    </lineage>
</organism>
<evidence type="ECO:0000313" key="11">
    <source>
        <dbReference type="Proteomes" id="UP000630805"/>
    </source>
</evidence>
<gene>
    <name evidence="10" type="primary">gph</name>
    <name evidence="10" type="ORF">HW561_00230</name>
</gene>
<dbReference type="Gene3D" id="3.40.50.1000">
    <property type="entry name" value="HAD superfamily/HAD-like"/>
    <property type="match status" value="1"/>
</dbReference>
<dbReference type="EC" id="3.1.3.18" evidence="5"/>
<dbReference type="InterPro" id="IPR050155">
    <property type="entry name" value="HAD-like_hydrolase_sf"/>
</dbReference>
<dbReference type="InterPro" id="IPR037512">
    <property type="entry name" value="PGPase_prok"/>
</dbReference>
<dbReference type="SFLD" id="SFLDS00003">
    <property type="entry name" value="Haloacid_Dehalogenase"/>
    <property type="match status" value="1"/>
</dbReference>
<evidence type="ECO:0000256" key="6">
    <source>
        <dbReference type="ARBA" id="ARBA00022723"/>
    </source>
</evidence>
<dbReference type="InterPro" id="IPR023198">
    <property type="entry name" value="PGP-like_dom2"/>
</dbReference>
<dbReference type="GO" id="GO:0008967">
    <property type="term" value="F:phosphoglycolate phosphatase activity"/>
    <property type="evidence" value="ECO:0007669"/>
    <property type="project" value="UniProtKB-EC"/>
</dbReference>
<dbReference type="InterPro" id="IPR023214">
    <property type="entry name" value="HAD_sf"/>
</dbReference>
<keyword evidence="8" id="KW-0460">Magnesium</keyword>
<comment type="pathway">
    <text evidence="3">Organic acid metabolism; glycolate biosynthesis; glycolate from 2-phosphoglycolate: step 1/1.</text>
</comment>
<sequence>MNAAIVFDLDGTLVDSLGDIVAAANRMLIDVGHDPASRDVIGRFVGNGLPKLVERLIRHCELPMDRHAELTQLTLTHYTAAASETTVPYPDIPEALAQLQQMGCVLGVCTNKPEMPARHVLDALDLSRYFDAVLGGDTLKTRKPDPIHLTASFDALSAKGSRLFVGDSEVDAETAERAQIPFLLFTEGYRKSPVVEIPHTVSYGAAAELPSLVSRMLLELEQTA</sequence>
<evidence type="ECO:0000256" key="4">
    <source>
        <dbReference type="ARBA" id="ARBA00006171"/>
    </source>
</evidence>
<keyword evidence="9" id="KW-0119">Carbohydrate metabolism</keyword>
<dbReference type="PANTHER" id="PTHR43434:SF1">
    <property type="entry name" value="PHOSPHOGLYCOLATE PHOSPHATASE"/>
    <property type="match status" value="1"/>
</dbReference>
<evidence type="ECO:0000256" key="7">
    <source>
        <dbReference type="ARBA" id="ARBA00022801"/>
    </source>
</evidence>
<keyword evidence="7 10" id="KW-0378">Hydrolase</keyword>
<comment type="similarity">
    <text evidence="4">Belongs to the HAD-like hydrolase superfamily. CbbY/CbbZ/Gph/YieH family.</text>
</comment>
<evidence type="ECO:0000256" key="1">
    <source>
        <dbReference type="ARBA" id="ARBA00000830"/>
    </source>
</evidence>
<dbReference type="Proteomes" id="UP000630805">
    <property type="component" value="Unassembled WGS sequence"/>
</dbReference>
<evidence type="ECO:0000256" key="3">
    <source>
        <dbReference type="ARBA" id="ARBA00004818"/>
    </source>
</evidence>
<dbReference type="NCBIfam" id="TIGR01449">
    <property type="entry name" value="PGP_bact"/>
    <property type="match status" value="1"/>
</dbReference>
<dbReference type="InterPro" id="IPR036412">
    <property type="entry name" value="HAD-like_sf"/>
</dbReference>
<protein>
    <recommendedName>
        <fullName evidence="5">phosphoglycolate phosphatase</fullName>
        <ecNumber evidence="5">3.1.3.18</ecNumber>
    </recommendedName>
</protein>
<reference evidence="10 11" key="1">
    <citation type="submission" date="2020-06" db="EMBL/GenBank/DDBJ databases">
        <authorList>
            <person name="Cao W.R."/>
        </authorList>
    </citation>
    <scope>NUCLEOTIDE SEQUENCE [LARGE SCALE GENOMIC DNA]</scope>
    <source>
        <strain evidence="10 11">B1Z28</strain>
    </source>
</reference>
<proteinExistence type="inferred from homology"/>